<gene>
    <name evidence="1" type="ORF">NJU99_02190</name>
</gene>
<accession>A0ABY5E4Y4</accession>
<reference evidence="1" key="1">
    <citation type="submission" date="2022-07" db="EMBL/GenBank/DDBJ databases">
        <title>Arcobacter roscoffensis sp. nov., a marine bacterium isolated from coastal seawater collected from Roscoff, France.</title>
        <authorList>
            <person name="Pascual J."/>
            <person name="Lepeaux C."/>
            <person name="Methner A."/>
            <person name="Overmann J."/>
        </authorList>
    </citation>
    <scope>NUCLEOTIDE SEQUENCE</scope>
    <source>
        <strain evidence="1">ARW1-2F2</strain>
    </source>
</reference>
<sequence length="373" mass="44222">MDKKLSEKISTAIISLDTMRKTVYDKFSKMAHLQNKNYLEIWSHYPMCGKGNFNPKTMVKESSIIESYLLLNYLRKENINCRFWYNNALFIYNEKLFRIVGKDIIEVDLKGLYYFSLRESFSHPFFSILEILLEQNNGKLAKPNKATMVNVGCMNKMHALKRLYKTRSKYIQDVIIPYNLQASDYPVFMEFIKKNLGNKIVFKNDGIQEGKGVIFKNIENKIDYPELKKSLSIHKHRQRELLITPAFDIKDEYRCYFTNYDENAKVFSIKQRQNLTDEEEYYEKEHIHINVNMKVKWHEVKNNSNKFEFASNIAKEMIRLMDYDTGCIEFAITKEDKIVFFEVNQMAGPLPFEGDDTTNINDFYLSIFDEMVK</sequence>
<name>A0ABY5E4Y4_9BACT</name>
<evidence type="ECO:0000313" key="2">
    <source>
        <dbReference type="Proteomes" id="UP001060012"/>
    </source>
</evidence>
<evidence type="ECO:0008006" key="3">
    <source>
        <dbReference type="Google" id="ProtNLM"/>
    </source>
</evidence>
<organism evidence="1 2">
    <name type="scientific">Arcobacter roscoffensis</name>
    <dbReference type="NCBI Taxonomy" id="2961520"/>
    <lineage>
        <taxon>Bacteria</taxon>
        <taxon>Pseudomonadati</taxon>
        <taxon>Campylobacterota</taxon>
        <taxon>Epsilonproteobacteria</taxon>
        <taxon>Campylobacterales</taxon>
        <taxon>Arcobacteraceae</taxon>
        <taxon>Arcobacter</taxon>
    </lineage>
</organism>
<dbReference type="Proteomes" id="UP001060012">
    <property type="component" value="Chromosome"/>
</dbReference>
<keyword evidence="2" id="KW-1185">Reference proteome</keyword>
<proteinExistence type="predicted"/>
<dbReference type="SUPFAM" id="SSF56059">
    <property type="entry name" value="Glutathione synthetase ATP-binding domain-like"/>
    <property type="match status" value="1"/>
</dbReference>
<protein>
    <recommendedName>
        <fullName evidence="3">ATP-grasp domain-containing protein</fullName>
    </recommendedName>
</protein>
<dbReference type="EMBL" id="CP100595">
    <property type="protein sequence ID" value="UTJ06922.1"/>
    <property type="molecule type" value="Genomic_DNA"/>
</dbReference>
<dbReference type="RefSeq" id="WP_254577101.1">
    <property type="nucleotide sequence ID" value="NZ_CP100595.1"/>
</dbReference>
<evidence type="ECO:0000313" key="1">
    <source>
        <dbReference type="EMBL" id="UTJ06922.1"/>
    </source>
</evidence>